<keyword evidence="2" id="KW-0175">Coiled coil</keyword>
<name>A0A2H1V5J3_SPOFR</name>
<dbReference type="Pfam" id="PF00096">
    <property type="entry name" value="zf-C2H2"/>
    <property type="match status" value="1"/>
</dbReference>
<protein>
    <submittedName>
        <fullName evidence="5">SFRICE_022656</fullName>
    </submittedName>
</protein>
<dbReference type="InterPro" id="IPR013087">
    <property type="entry name" value="Znf_C2H2_type"/>
</dbReference>
<evidence type="ECO:0000259" key="4">
    <source>
        <dbReference type="PROSITE" id="PS50157"/>
    </source>
</evidence>
<feature type="domain" description="C2H2-type" evidence="4">
    <location>
        <begin position="824"/>
        <end position="851"/>
    </location>
</feature>
<dbReference type="Gene3D" id="3.30.160.60">
    <property type="entry name" value="Classic Zinc Finger"/>
    <property type="match status" value="1"/>
</dbReference>
<dbReference type="AlphaFoldDB" id="A0A2H1V5J3"/>
<dbReference type="EMBL" id="ODYU01000784">
    <property type="protein sequence ID" value="SOQ36097.1"/>
    <property type="molecule type" value="Genomic_DNA"/>
</dbReference>
<evidence type="ECO:0000256" key="3">
    <source>
        <dbReference type="SAM" id="MobiDB-lite"/>
    </source>
</evidence>
<feature type="region of interest" description="Disordered" evidence="3">
    <location>
        <begin position="388"/>
        <end position="413"/>
    </location>
</feature>
<dbReference type="PROSITE" id="PS00028">
    <property type="entry name" value="ZINC_FINGER_C2H2_1"/>
    <property type="match status" value="1"/>
</dbReference>
<reference evidence="5" key="1">
    <citation type="submission" date="2016-07" db="EMBL/GenBank/DDBJ databases">
        <authorList>
            <person name="Bretaudeau A."/>
        </authorList>
    </citation>
    <scope>NUCLEOTIDE SEQUENCE</scope>
    <source>
        <strain evidence="5">Rice</strain>
        <tissue evidence="5">Whole body</tissue>
    </source>
</reference>
<feature type="compositionally biased region" description="Basic residues" evidence="3">
    <location>
        <begin position="395"/>
        <end position="408"/>
    </location>
</feature>
<feature type="region of interest" description="Disordered" evidence="3">
    <location>
        <begin position="467"/>
        <end position="486"/>
    </location>
</feature>
<keyword evidence="1" id="KW-0863">Zinc-finger</keyword>
<evidence type="ECO:0000256" key="1">
    <source>
        <dbReference type="PROSITE-ProRule" id="PRU00042"/>
    </source>
</evidence>
<proteinExistence type="predicted"/>
<dbReference type="GO" id="GO:0008270">
    <property type="term" value="F:zinc ion binding"/>
    <property type="evidence" value="ECO:0007669"/>
    <property type="project" value="UniProtKB-KW"/>
</dbReference>
<organism evidence="5">
    <name type="scientific">Spodoptera frugiperda</name>
    <name type="common">Fall armyworm</name>
    <dbReference type="NCBI Taxonomy" id="7108"/>
    <lineage>
        <taxon>Eukaryota</taxon>
        <taxon>Metazoa</taxon>
        <taxon>Ecdysozoa</taxon>
        <taxon>Arthropoda</taxon>
        <taxon>Hexapoda</taxon>
        <taxon>Insecta</taxon>
        <taxon>Pterygota</taxon>
        <taxon>Neoptera</taxon>
        <taxon>Endopterygota</taxon>
        <taxon>Lepidoptera</taxon>
        <taxon>Glossata</taxon>
        <taxon>Ditrysia</taxon>
        <taxon>Noctuoidea</taxon>
        <taxon>Noctuidae</taxon>
        <taxon>Amphipyrinae</taxon>
        <taxon>Spodoptera</taxon>
    </lineage>
</organism>
<keyword evidence="1" id="KW-0479">Metal-binding</keyword>
<dbReference type="InterPro" id="IPR036236">
    <property type="entry name" value="Znf_C2H2_sf"/>
</dbReference>
<evidence type="ECO:0000256" key="2">
    <source>
        <dbReference type="SAM" id="Coils"/>
    </source>
</evidence>
<feature type="coiled-coil region" evidence="2">
    <location>
        <begin position="566"/>
        <end position="593"/>
    </location>
</feature>
<feature type="domain" description="C2H2-type" evidence="4">
    <location>
        <begin position="871"/>
        <end position="901"/>
    </location>
</feature>
<accession>A0A2H1V5J3</accession>
<dbReference type="SUPFAM" id="SSF57667">
    <property type="entry name" value="beta-beta-alpha zinc fingers"/>
    <property type="match status" value="1"/>
</dbReference>
<dbReference type="SMART" id="SM00355">
    <property type="entry name" value="ZnF_C2H2"/>
    <property type="match status" value="2"/>
</dbReference>
<gene>
    <name evidence="5" type="ORF">SFRICE_022656</name>
</gene>
<dbReference type="PROSITE" id="PS50157">
    <property type="entry name" value="ZINC_FINGER_C2H2_2"/>
    <property type="match status" value="2"/>
</dbReference>
<sequence length="911" mass="106090">MDSRDDKKSLKNRKNQYAFNRYYESNAGHLFVSHINPFDTVGDRGREVKENLIKKRNTQELIAIFENRSENYDLDNKIEVKKINATPSTEIVDEIMKTSPFTKNIFMSDRYCETDSLFIEHQRPIAQPATSISATVLDDDYGVCSRNVFKSPCSDNEDRFEEYDVDNNRCIRDSNELVTQVLGEEKKQCEKTTYCRPLLNMYNQEFIYKTMQRNVRLQKLVKKLVVARQREKERESWNNYINDLKNKHRYYSNEPTRISPQYVPGDRHTPEMIDDFYNTRFQWRQSNPCQHLLDDFYNTRGYAPPPRAWCPRPPEYDNVMLPDVESFIYDNNRFCYPTCSQANMKKWNTERLHSHYGYDWITRPSGRFFRGNTIVIEKDDGSMFDRLEGTTRPHAGQRTRNRKSKRNHSVIPEQKHTDAMPFVDETELTNVTATASPVAVDDRNIYYPYSREPIHAGAIGDKKDSFSRVSIEEPSELSQDTKSKHQPLKNKVDLNVPNKETTIQNRQIEVSNVSQPQVSYMNDSKVKDECPDNVEPDKLANNVAQKVNSKHKKINYEKTETEENKQENLKDTFKKVTENISKLKNKLRQSEQDVRIKSLSTIEIKVDGLMKSINSIMEDIKKKKTLLKRNASVATSFVTTHQKLNRQKSDPYSTVKNENFLCSVMHSSSRSVTISDLDANDYRRQREDNIAKIDKILMEEMNKSNKVKKDIEELLNLRLDRSCSVQITFDIPTKEISTEVTNSLSKARLGSRAEVVVEEIQTQCSSDRRRQMTIAVNTDPLGLLDLFKISTDTIKRLFSFVPYLSYNSYFSLLQLSPKRCASHYICNICGAVFSRPSQLSDHIEQHTLGKTRDCCVCRHALDVQRTQAGLFECRYCGQRFTRAYCRELHEQTCARHLGRTHDVNSGHILLR</sequence>
<keyword evidence="1" id="KW-0862">Zinc</keyword>
<evidence type="ECO:0000313" key="5">
    <source>
        <dbReference type="EMBL" id="SOQ36097.1"/>
    </source>
</evidence>